<sequence length="100" mass="11167">MLSDITLVLKAFEAFLPKETKRSFKETSCYPSDLVDKRLEEGLVTETDDFWTLIIKANQGNSIDIKDMTANANLFMAAGTETTATMLSGFIFNILSNPHK</sequence>
<dbReference type="OrthoDB" id="1470350at2759"/>
<organism evidence="1 2">
    <name type="scientific">Ascochyta lentis</name>
    <dbReference type="NCBI Taxonomy" id="205686"/>
    <lineage>
        <taxon>Eukaryota</taxon>
        <taxon>Fungi</taxon>
        <taxon>Dikarya</taxon>
        <taxon>Ascomycota</taxon>
        <taxon>Pezizomycotina</taxon>
        <taxon>Dothideomycetes</taxon>
        <taxon>Pleosporomycetidae</taxon>
        <taxon>Pleosporales</taxon>
        <taxon>Pleosporineae</taxon>
        <taxon>Didymellaceae</taxon>
        <taxon>Ascochyta</taxon>
    </lineage>
</organism>
<dbReference type="Pfam" id="PF00067">
    <property type="entry name" value="p450"/>
    <property type="match status" value="1"/>
</dbReference>
<dbReference type="GO" id="GO:0020037">
    <property type="term" value="F:heme binding"/>
    <property type="evidence" value="ECO:0007669"/>
    <property type="project" value="InterPro"/>
</dbReference>
<dbReference type="AlphaFoldDB" id="A0A8H7IWR7"/>
<dbReference type="EMBL" id="RZGK01000014">
    <property type="protein sequence ID" value="KAF9694155.1"/>
    <property type="molecule type" value="Genomic_DNA"/>
</dbReference>
<dbReference type="Proteomes" id="UP000651452">
    <property type="component" value="Unassembled WGS sequence"/>
</dbReference>
<dbReference type="GO" id="GO:0005506">
    <property type="term" value="F:iron ion binding"/>
    <property type="evidence" value="ECO:0007669"/>
    <property type="project" value="InterPro"/>
</dbReference>
<name>A0A8H7IWR7_9PLEO</name>
<proteinExistence type="predicted"/>
<dbReference type="GO" id="GO:0004497">
    <property type="term" value="F:monooxygenase activity"/>
    <property type="evidence" value="ECO:0007669"/>
    <property type="project" value="InterPro"/>
</dbReference>
<evidence type="ECO:0000313" key="2">
    <source>
        <dbReference type="Proteomes" id="UP000651452"/>
    </source>
</evidence>
<reference evidence="1" key="2">
    <citation type="submission" date="2020-09" db="EMBL/GenBank/DDBJ databases">
        <title>Reference genome assembly for Australian Ascochyta lentis isolate Al4.</title>
        <authorList>
            <person name="Lee R.C."/>
            <person name="Farfan-Caceres L.M."/>
            <person name="Debler J.W."/>
            <person name="Williams A.H."/>
            <person name="Henares B.M."/>
        </authorList>
    </citation>
    <scope>NUCLEOTIDE SEQUENCE</scope>
    <source>
        <strain evidence="1">Al4</strain>
    </source>
</reference>
<dbReference type="Gene3D" id="1.10.630.10">
    <property type="entry name" value="Cytochrome P450"/>
    <property type="match status" value="1"/>
</dbReference>
<dbReference type="InterPro" id="IPR001128">
    <property type="entry name" value="Cyt_P450"/>
</dbReference>
<dbReference type="InterPro" id="IPR036396">
    <property type="entry name" value="Cyt_P450_sf"/>
</dbReference>
<dbReference type="SUPFAM" id="SSF48264">
    <property type="entry name" value="Cytochrome P450"/>
    <property type="match status" value="1"/>
</dbReference>
<gene>
    <name evidence="1" type="ORF">EKO04_008096</name>
</gene>
<evidence type="ECO:0008006" key="3">
    <source>
        <dbReference type="Google" id="ProtNLM"/>
    </source>
</evidence>
<dbReference type="GO" id="GO:0016705">
    <property type="term" value="F:oxidoreductase activity, acting on paired donors, with incorporation or reduction of molecular oxygen"/>
    <property type="evidence" value="ECO:0007669"/>
    <property type="project" value="InterPro"/>
</dbReference>
<evidence type="ECO:0000313" key="1">
    <source>
        <dbReference type="EMBL" id="KAF9694155.1"/>
    </source>
</evidence>
<protein>
    <recommendedName>
        <fullName evidence="3">Cytochrome P450</fullName>
    </recommendedName>
</protein>
<accession>A0A8H7IWR7</accession>
<keyword evidence="2" id="KW-1185">Reference proteome</keyword>
<reference evidence="1" key="1">
    <citation type="submission" date="2018-12" db="EMBL/GenBank/DDBJ databases">
        <authorList>
            <person name="Syme R.A."/>
            <person name="Farfan-Caceres L."/>
            <person name="Lichtenzveig J."/>
        </authorList>
    </citation>
    <scope>NUCLEOTIDE SEQUENCE</scope>
    <source>
        <strain evidence="1">Al4</strain>
    </source>
</reference>
<comment type="caution">
    <text evidence="1">The sequence shown here is derived from an EMBL/GenBank/DDBJ whole genome shotgun (WGS) entry which is preliminary data.</text>
</comment>